<evidence type="ECO:0000313" key="2">
    <source>
        <dbReference type="Proteomes" id="UP001630127"/>
    </source>
</evidence>
<accession>A0ABD3AFG2</accession>
<name>A0ABD3AFG2_9GENT</name>
<evidence type="ECO:0000313" key="1">
    <source>
        <dbReference type="EMBL" id="KAL3529939.1"/>
    </source>
</evidence>
<gene>
    <name evidence="1" type="ORF">ACH5RR_009261</name>
</gene>
<reference evidence="1 2" key="1">
    <citation type="submission" date="2024-11" db="EMBL/GenBank/DDBJ databases">
        <title>A near-complete genome assembly of Cinchona calisaya.</title>
        <authorList>
            <person name="Lian D.C."/>
            <person name="Zhao X.W."/>
            <person name="Wei L."/>
        </authorList>
    </citation>
    <scope>NUCLEOTIDE SEQUENCE [LARGE SCALE GENOMIC DNA]</scope>
    <source>
        <tissue evidence="1">Nenye</tissue>
    </source>
</reference>
<comment type="caution">
    <text evidence="1">The sequence shown here is derived from an EMBL/GenBank/DDBJ whole genome shotgun (WGS) entry which is preliminary data.</text>
</comment>
<sequence>MMKDKETVKGRILNFKEIILKEEKDFSQLSSVDRTCSEVGSWLKPFLKKMDSTWIAFKATGPFNVKVTCTSMDSLMDKGKAMVMDYSASSRVLKWSLDMNQ</sequence>
<proteinExistence type="predicted"/>
<protein>
    <submittedName>
        <fullName evidence="1">Uncharacterized protein</fullName>
    </submittedName>
</protein>
<dbReference type="Proteomes" id="UP001630127">
    <property type="component" value="Unassembled WGS sequence"/>
</dbReference>
<dbReference type="AlphaFoldDB" id="A0ABD3AFG2"/>
<organism evidence="1 2">
    <name type="scientific">Cinchona calisaya</name>
    <dbReference type="NCBI Taxonomy" id="153742"/>
    <lineage>
        <taxon>Eukaryota</taxon>
        <taxon>Viridiplantae</taxon>
        <taxon>Streptophyta</taxon>
        <taxon>Embryophyta</taxon>
        <taxon>Tracheophyta</taxon>
        <taxon>Spermatophyta</taxon>
        <taxon>Magnoliopsida</taxon>
        <taxon>eudicotyledons</taxon>
        <taxon>Gunneridae</taxon>
        <taxon>Pentapetalae</taxon>
        <taxon>asterids</taxon>
        <taxon>lamiids</taxon>
        <taxon>Gentianales</taxon>
        <taxon>Rubiaceae</taxon>
        <taxon>Cinchonoideae</taxon>
        <taxon>Cinchoneae</taxon>
        <taxon>Cinchona</taxon>
    </lineage>
</organism>
<keyword evidence="2" id="KW-1185">Reference proteome</keyword>
<dbReference type="EMBL" id="JBJUIK010000004">
    <property type="protein sequence ID" value="KAL3529939.1"/>
    <property type="molecule type" value="Genomic_DNA"/>
</dbReference>